<dbReference type="Proteomes" id="UP000198670">
    <property type="component" value="Unassembled WGS sequence"/>
</dbReference>
<dbReference type="EMBL" id="FOQO01000002">
    <property type="protein sequence ID" value="SFI02416.1"/>
    <property type="molecule type" value="Genomic_DNA"/>
</dbReference>
<keyword evidence="2" id="KW-0805">Transcription regulation</keyword>
<accession>A0A1I3ETX8</accession>
<feature type="domain" description="RNA polymerase sigma factor 70 region 4 type 2" evidence="6">
    <location>
        <begin position="111"/>
        <end position="157"/>
    </location>
</feature>
<gene>
    <name evidence="7" type="ORF">SAMN05444682_1029</name>
</gene>
<dbReference type="GO" id="GO:0006352">
    <property type="term" value="P:DNA-templated transcription initiation"/>
    <property type="evidence" value="ECO:0007669"/>
    <property type="project" value="InterPro"/>
</dbReference>
<dbReference type="SUPFAM" id="SSF88946">
    <property type="entry name" value="Sigma2 domain of RNA polymerase sigma factors"/>
    <property type="match status" value="1"/>
</dbReference>
<proteinExistence type="inferred from homology"/>
<dbReference type="SUPFAM" id="SSF88659">
    <property type="entry name" value="Sigma3 and sigma4 domains of RNA polymerase sigma factors"/>
    <property type="match status" value="1"/>
</dbReference>
<evidence type="ECO:0000256" key="4">
    <source>
        <dbReference type="ARBA" id="ARBA00023163"/>
    </source>
</evidence>
<evidence type="ECO:0000313" key="8">
    <source>
        <dbReference type="Proteomes" id="UP000198670"/>
    </source>
</evidence>
<protein>
    <submittedName>
        <fullName evidence="7">RNA polymerase, sigma subunit, SigY</fullName>
    </submittedName>
</protein>
<evidence type="ECO:0000313" key="7">
    <source>
        <dbReference type="EMBL" id="SFI02416.1"/>
    </source>
</evidence>
<evidence type="ECO:0000256" key="1">
    <source>
        <dbReference type="ARBA" id="ARBA00010641"/>
    </source>
</evidence>
<dbReference type="InterPro" id="IPR013325">
    <property type="entry name" value="RNA_pol_sigma_r2"/>
</dbReference>
<dbReference type="Gene3D" id="1.10.1740.10">
    <property type="match status" value="1"/>
</dbReference>
<dbReference type="Gene3D" id="1.10.10.10">
    <property type="entry name" value="Winged helix-like DNA-binding domain superfamily/Winged helix DNA-binding domain"/>
    <property type="match status" value="1"/>
</dbReference>
<name>A0A1I3ETX8_9SPHI</name>
<dbReference type="InterPro" id="IPR014327">
    <property type="entry name" value="RNA_pol_sigma70_bacteroid"/>
</dbReference>
<dbReference type="Pfam" id="PF08281">
    <property type="entry name" value="Sigma70_r4_2"/>
    <property type="match status" value="1"/>
</dbReference>
<dbReference type="AlphaFoldDB" id="A0A1I3ETX8"/>
<keyword evidence="4" id="KW-0804">Transcription</keyword>
<dbReference type="NCBIfam" id="TIGR02985">
    <property type="entry name" value="Sig70_bacteroi1"/>
    <property type="match status" value="1"/>
</dbReference>
<dbReference type="InterPro" id="IPR007627">
    <property type="entry name" value="RNA_pol_sigma70_r2"/>
</dbReference>
<dbReference type="GO" id="GO:0003677">
    <property type="term" value="F:DNA binding"/>
    <property type="evidence" value="ECO:0007669"/>
    <property type="project" value="InterPro"/>
</dbReference>
<dbReference type="STRING" id="1477437.SAMN05444682_1029"/>
<dbReference type="InterPro" id="IPR013324">
    <property type="entry name" value="RNA_pol_sigma_r3/r4-like"/>
</dbReference>
<sequence length="177" mass="20688">MKQGDGASFAELYRRYSGRIYGNILKLVKEQQAAEELLQDVFAKLWEKRETICIETSFQSYLFVVSRNAVYNFMRHLAKERRLRNEAALVYLSSYQHVEEQLLERELLSAYESLVHALPPRRQDIYRLCKWEGKSYEEVGAMLGISVATINDHIVKATHFIKTQLSHICILLLLVIY</sequence>
<keyword evidence="8" id="KW-1185">Reference proteome</keyword>
<feature type="domain" description="RNA polymerase sigma-70 region 2" evidence="5">
    <location>
        <begin position="12"/>
        <end position="78"/>
    </location>
</feature>
<evidence type="ECO:0000259" key="6">
    <source>
        <dbReference type="Pfam" id="PF08281"/>
    </source>
</evidence>
<comment type="similarity">
    <text evidence="1">Belongs to the sigma-70 factor family. ECF subfamily.</text>
</comment>
<reference evidence="7 8" key="1">
    <citation type="submission" date="2016-10" db="EMBL/GenBank/DDBJ databases">
        <authorList>
            <person name="de Groot N.N."/>
        </authorList>
    </citation>
    <scope>NUCLEOTIDE SEQUENCE [LARGE SCALE GENOMIC DNA]</scope>
    <source>
        <strain evidence="7 8">RK1</strain>
    </source>
</reference>
<dbReference type="InterPro" id="IPR039425">
    <property type="entry name" value="RNA_pol_sigma-70-like"/>
</dbReference>
<dbReference type="GO" id="GO:0016987">
    <property type="term" value="F:sigma factor activity"/>
    <property type="evidence" value="ECO:0007669"/>
    <property type="project" value="UniProtKB-KW"/>
</dbReference>
<evidence type="ECO:0000259" key="5">
    <source>
        <dbReference type="Pfam" id="PF04542"/>
    </source>
</evidence>
<evidence type="ECO:0000256" key="3">
    <source>
        <dbReference type="ARBA" id="ARBA00023082"/>
    </source>
</evidence>
<dbReference type="PANTHER" id="PTHR43133">
    <property type="entry name" value="RNA POLYMERASE ECF-TYPE SIGMA FACTO"/>
    <property type="match status" value="1"/>
</dbReference>
<dbReference type="InterPro" id="IPR036388">
    <property type="entry name" value="WH-like_DNA-bd_sf"/>
</dbReference>
<evidence type="ECO:0000256" key="2">
    <source>
        <dbReference type="ARBA" id="ARBA00023015"/>
    </source>
</evidence>
<dbReference type="PANTHER" id="PTHR43133:SF46">
    <property type="entry name" value="RNA POLYMERASE SIGMA-70 FACTOR ECF SUBFAMILY"/>
    <property type="match status" value="1"/>
</dbReference>
<dbReference type="NCBIfam" id="TIGR02937">
    <property type="entry name" value="sigma70-ECF"/>
    <property type="match status" value="1"/>
</dbReference>
<organism evidence="7 8">
    <name type="scientific">Parapedobacter indicus</name>
    <dbReference type="NCBI Taxonomy" id="1477437"/>
    <lineage>
        <taxon>Bacteria</taxon>
        <taxon>Pseudomonadati</taxon>
        <taxon>Bacteroidota</taxon>
        <taxon>Sphingobacteriia</taxon>
        <taxon>Sphingobacteriales</taxon>
        <taxon>Sphingobacteriaceae</taxon>
        <taxon>Parapedobacter</taxon>
    </lineage>
</organism>
<dbReference type="Pfam" id="PF04542">
    <property type="entry name" value="Sigma70_r2"/>
    <property type="match status" value="1"/>
</dbReference>
<dbReference type="InterPro" id="IPR013249">
    <property type="entry name" value="RNA_pol_sigma70_r4_t2"/>
</dbReference>
<dbReference type="InterPro" id="IPR014284">
    <property type="entry name" value="RNA_pol_sigma-70_dom"/>
</dbReference>
<keyword evidence="3" id="KW-0731">Sigma factor</keyword>